<gene>
    <name evidence="1" type="ORF">NUW58_g10423</name>
</gene>
<keyword evidence="2" id="KW-1185">Reference proteome</keyword>
<comment type="caution">
    <text evidence="1">The sequence shown here is derived from an EMBL/GenBank/DDBJ whole genome shotgun (WGS) entry which is preliminary data.</text>
</comment>
<reference evidence="1" key="1">
    <citation type="submission" date="2022-10" db="EMBL/GenBank/DDBJ databases">
        <title>Genome Sequence of Xylaria curta.</title>
        <authorList>
            <person name="Buettner E."/>
        </authorList>
    </citation>
    <scope>NUCLEOTIDE SEQUENCE</scope>
    <source>
        <strain evidence="1">Babe10</strain>
    </source>
</reference>
<protein>
    <submittedName>
        <fullName evidence="1">Uncharacterized protein</fullName>
    </submittedName>
</protein>
<evidence type="ECO:0000313" key="2">
    <source>
        <dbReference type="Proteomes" id="UP001143856"/>
    </source>
</evidence>
<name>A0ACC1MKT6_9PEZI</name>
<dbReference type="Proteomes" id="UP001143856">
    <property type="component" value="Unassembled WGS sequence"/>
</dbReference>
<sequence length="164" mass="17611">MGSGNTTLLATTSIGSSLPVLTAAFNAWNNSIVAFDESVGVISQLLVEPIPRIAYRAAPSGTNVLGLNDEEGGMVVLGLAVGWLDEADDALVTRVAQKIIAEIDAEAKELGEFFEFKYLNYAMEWQDVIGGYGAESLAKLQKVSRRFDPQAVFQRNVPGGFKVL</sequence>
<accession>A0ACC1MKT6</accession>
<dbReference type="EMBL" id="JAPDGR010004649">
    <property type="protein sequence ID" value="KAJ2967545.1"/>
    <property type="molecule type" value="Genomic_DNA"/>
</dbReference>
<evidence type="ECO:0000313" key="1">
    <source>
        <dbReference type="EMBL" id="KAJ2967545.1"/>
    </source>
</evidence>
<proteinExistence type="predicted"/>
<organism evidence="1 2">
    <name type="scientific">Xylaria curta</name>
    <dbReference type="NCBI Taxonomy" id="42375"/>
    <lineage>
        <taxon>Eukaryota</taxon>
        <taxon>Fungi</taxon>
        <taxon>Dikarya</taxon>
        <taxon>Ascomycota</taxon>
        <taxon>Pezizomycotina</taxon>
        <taxon>Sordariomycetes</taxon>
        <taxon>Xylariomycetidae</taxon>
        <taxon>Xylariales</taxon>
        <taxon>Xylariaceae</taxon>
        <taxon>Xylaria</taxon>
    </lineage>
</organism>